<sequence>MSDSSVQVDVAIFGGGVAGLWLLARLRKLGYQAVLFESQTLGAGQTRYSQGIVHGGTKYALTGKLTGSSESIAEMPAIWRASLEARSEPDLRNTKLLSSHQFMWSTGKLTSRMTGFFASKLMESRTASVEDDARPEVLRNHHLKGQVYRLDEPVIDVASLIHSLAEPHREAIYKLPEGGRYRIEKRETGWQVELHDAAQPLDFRAQKLVFAAGSGNATLLKMIGRASPAMQVRPLHMVMVRGNRESPLPGELYAHGLGTSANPRITITTHHDRDGNILWYMGGEIAEKGVLRSTDAQIAAARRELDELFPWLDLGRAQWGVLPIDRAEPKMANGGRPDNFSCTDENGVITAWPTKLALAPRLADTVIAAIQKGGVVPGPQTALPRAPHPGYAVLPWLEDHRWS</sequence>
<organism evidence="3 4">
    <name type="scientific">Mycolicibacterium sphagni</name>
    <dbReference type="NCBI Taxonomy" id="1786"/>
    <lineage>
        <taxon>Bacteria</taxon>
        <taxon>Bacillati</taxon>
        <taxon>Actinomycetota</taxon>
        <taxon>Actinomycetes</taxon>
        <taxon>Mycobacteriales</taxon>
        <taxon>Mycobacteriaceae</taxon>
        <taxon>Mycolicibacterium</taxon>
    </lineage>
</organism>
<evidence type="ECO:0000259" key="2">
    <source>
        <dbReference type="Pfam" id="PF01266"/>
    </source>
</evidence>
<dbReference type="PANTHER" id="PTHR13847:SF289">
    <property type="entry name" value="GLYCINE OXIDASE"/>
    <property type="match status" value="1"/>
</dbReference>
<dbReference type="Gene3D" id="3.50.50.60">
    <property type="entry name" value="FAD/NAD(P)-binding domain"/>
    <property type="match status" value="1"/>
</dbReference>
<dbReference type="SUPFAM" id="SSF51905">
    <property type="entry name" value="FAD/NAD(P)-binding domain"/>
    <property type="match status" value="1"/>
</dbReference>
<evidence type="ECO:0000313" key="3">
    <source>
        <dbReference type="EMBL" id="NTY62224.1"/>
    </source>
</evidence>
<dbReference type="PANTHER" id="PTHR13847">
    <property type="entry name" value="SARCOSINE DEHYDROGENASE-RELATED"/>
    <property type="match status" value="1"/>
</dbReference>
<evidence type="ECO:0000313" key="4">
    <source>
        <dbReference type="Proteomes" id="UP000708347"/>
    </source>
</evidence>
<dbReference type="RefSeq" id="WP_174399959.1">
    <property type="nucleotide sequence ID" value="NZ_VBSB01000015.1"/>
</dbReference>
<evidence type="ECO:0000256" key="1">
    <source>
        <dbReference type="ARBA" id="ARBA00023002"/>
    </source>
</evidence>
<name>A0ABX2JZH9_9MYCO</name>
<dbReference type="Pfam" id="PF01266">
    <property type="entry name" value="DAO"/>
    <property type="match status" value="1"/>
</dbReference>
<dbReference type="InterPro" id="IPR006076">
    <property type="entry name" value="FAD-dep_OxRdtase"/>
</dbReference>
<dbReference type="Proteomes" id="UP000708347">
    <property type="component" value="Unassembled WGS sequence"/>
</dbReference>
<dbReference type="EMBL" id="VBSB01000015">
    <property type="protein sequence ID" value="NTY62224.1"/>
    <property type="molecule type" value="Genomic_DNA"/>
</dbReference>
<reference evidence="3 4" key="1">
    <citation type="submission" date="2019-05" db="EMBL/GenBank/DDBJ databases">
        <title>Mycolicibacterium sphagni ENV482 genome assembly.</title>
        <authorList>
            <person name="Chen W."/>
            <person name="Faulkner N.W."/>
            <person name="Hyman M.R."/>
        </authorList>
    </citation>
    <scope>NUCLEOTIDE SEQUENCE [LARGE SCALE GENOMIC DNA]</scope>
    <source>
        <strain evidence="3 4">ENV482</strain>
    </source>
</reference>
<protein>
    <submittedName>
        <fullName evidence="3">FAD-dependent oxidoreductase</fullName>
    </submittedName>
</protein>
<dbReference type="InterPro" id="IPR036188">
    <property type="entry name" value="FAD/NAD-bd_sf"/>
</dbReference>
<keyword evidence="1" id="KW-0560">Oxidoreductase</keyword>
<dbReference type="Gene3D" id="3.30.9.10">
    <property type="entry name" value="D-Amino Acid Oxidase, subunit A, domain 2"/>
    <property type="match status" value="1"/>
</dbReference>
<gene>
    <name evidence="3" type="ORF">FEG63_22030</name>
</gene>
<keyword evidence="4" id="KW-1185">Reference proteome</keyword>
<proteinExistence type="predicted"/>
<accession>A0ABX2JZH9</accession>
<comment type="caution">
    <text evidence="3">The sequence shown here is derived from an EMBL/GenBank/DDBJ whole genome shotgun (WGS) entry which is preliminary data.</text>
</comment>
<feature type="domain" description="FAD dependent oxidoreductase" evidence="2">
    <location>
        <begin position="9"/>
        <end position="333"/>
    </location>
</feature>